<keyword evidence="8" id="KW-0809">Transit peptide</keyword>
<protein>
    <recommendedName>
        <fullName evidence="13">Protein TIC 40, chloroplastic</fullName>
    </recommendedName>
    <alternativeName>
        <fullName evidence="14">Translocon at the inner envelope membrane of chloroplasts 40</fullName>
    </alternativeName>
</protein>
<evidence type="ECO:0000256" key="5">
    <source>
        <dbReference type="ARBA" id="ARBA00022737"/>
    </source>
</evidence>
<dbReference type="InterPro" id="IPR006636">
    <property type="entry name" value="STI1_HS-bd"/>
</dbReference>
<evidence type="ECO:0000256" key="11">
    <source>
        <dbReference type="ARBA" id="ARBA00056414"/>
    </source>
</evidence>
<name>A0A087G7P0_ARAAL</name>
<gene>
    <name evidence="17" type="ordered locus">AALP_Aa8g175800</name>
</gene>
<accession>A0A087G7P0</accession>
<keyword evidence="9" id="KW-1133">Transmembrane helix</keyword>
<sequence length="444" mass="48770">MDNLTLVSCSASSPKLLIGCNFTPSLKNPVGFSRRTPKIVLRCSKISASAQSQSTENSGESVVVKHRSKAFASIFSSNRDQQTTSVAYPSTPPVPPPSSSTIGSPLFWIGVGVGLSALFSWVTSNAKKYAMQTAMKTMMNQMNTQNSQFNNPGFQAGSPFPFPFPPQTSPTSSPFQSQSQSSGATVDVTATKVDTPPFIRPQPTPAKDIEVDKPSVVLEENKAKKEEKNYAFEDISPEETTKESPFSNYAEVSETSAPKETRLFDDVLQNGAAPGNGATASEVFQSLGAGKGGPGLSVEALEKMMEDPTVQKMVYPHLPEEMRNPETFKWMLKNPQYRQQLQDMLNNMSGSGEWDKRMMDTLKNFDLNSPEVKQQFDQIGLTPEEVISKIMENPDVAMAFQNPRVQAALMECSENPMNIMKYQNDKEVMDVFNKISQLFPGMTG</sequence>
<dbReference type="GO" id="GO:0045037">
    <property type="term" value="P:protein import into chloroplast stroma"/>
    <property type="evidence" value="ECO:0007669"/>
    <property type="project" value="EnsemblPlants"/>
</dbReference>
<evidence type="ECO:0000256" key="13">
    <source>
        <dbReference type="ARBA" id="ARBA00070821"/>
    </source>
</evidence>
<keyword evidence="1" id="KW-0813">Transport</keyword>
<feature type="domain" description="STI1" evidence="16">
    <location>
        <begin position="307"/>
        <end position="341"/>
    </location>
</feature>
<keyword evidence="4" id="KW-0812">Transmembrane</keyword>
<keyword evidence="3" id="KW-0934">Plastid</keyword>
<evidence type="ECO:0000256" key="15">
    <source>
        <dbReference type="SAM" id="MobiDB-lite"/>
    </source>
</evidence>
<keyword evidence="18" id="KW-1185">Reference proteome</keyword>
<evidence type="ECO:0000256" key="1">
    <source>
        <dbReference type="ARBA" id="ARBA00022448"/>
    </source>
</evidence>
<dbReference type="OMA" id="CFDFASG"/>
<evidence type="ECO:0000256" key="3">
    <source>
        <dbReference type="ARBA" id="ARBA00022640"/>
    </source>
</evidence>
<dbReference type="InterPro" id="IPR041243">
    <property type="entry name" value="STI1/HOP_DP"/>
</dbReference>
<feature type="region of interest" description="Disordered" evidence="15">
    <location>
        <begin position="153"/>
        <end position="183"/>
    </location>
</feature>
<dbReference type="PANTHER" id="PTHR47296">
    <property type="entry name" value="PROTEIN TIC 40, CHLOROPLASTIC"/>
    <property type="match status" value="1"/>
</dbReference>
<evidence type="ECO:0000256" key="9">
    <source>
        <dbReference type="ARBA" id="ARBA00022989"/>
    </source>
</evidence>
<dbReference type="OrthoDB" id="533763at2759"/>
<evidence type="ECO:0000313" key="18">
    <source>
        <dbReference type="Proteomes" id="UP000029120"/>
    </source>
</evidence>
<evidence type="ECO:0000256" key="14">
    <source>
        <dbReference type="ARBA" id="ARBA00082202"/>
    </source>
</evidence>
<comment type="function">
    <text evidence="11">Involved in protein precursor import into chloroplasts. Part of the motor complex consisting of a co-chaperone (TIC40) and a chaperone (HSP93) associated with the import channel (TIC110). Causes the release of bound transit peptides from TIC110 and stimulates ATP hydrolysis by HSP93. Involved in reinsertion of proteins from the chloroplast stroma into the inner membrane.</text>
</comment>
<keyword evidence="2" id="KW-0150">Chloroplast</keyword>
<keyword evidence="7" id="KW-0653">Protein transport</keyword>
<feature type="region of interest" description="Disordered" evidence="15">
    <location>
        <begin position="235"/>
        <end position="258"/>
    </location>
</feature>
<evidence type="ECO:0000313" key="17">
    <source>
        <dbReference type="EMBL" id="KFK25892.1"/>
    </source>
</evidence>
<dbReference type="Pfam" id="PF17830">
    <property type="entry name" value="STI1-HOP_DP"/>
    <property type="match status" value="1"/>
</dbReference>
<evidence type="ECO:0000256" key="6">
    <source>
        <dbReference type="ARBA" id="ARBA00022780"/>
    </source>
</evidence>
<dbReference type="SMART" id="SM00727">
    <property type="entry name" value="STI1"/>
    <property type="match status" value="2"/>
</dbReference>
<keyword evidence="5" id="KW-0677">Repeat</keyword>
<comment type="subcellular location">
    <subcellularLocation>
        <location evidence="12">Plastid</location>
        <location evidence="12">Chloroplast inner membrane</location>
        <topology evidence="12">Single-pass membrane protein</topology>
    </subcellularLocation>
</comment>
<dbReference type="Gramene" id="KFK25892">
    <property type="protein sequence ID" value="KFK25892"/>
    <property type="gene ID" value="AALP_AA8G175800"/>
</dbReference>
<evidence type="ECO:0000256" key="4">
    <source>
        <dbReference type="ARBA" id="ARBA00022692"/>
    </source>
</evidence>
<feature type="domain" description="STI1" evidence="16">
    <location>
        <begin position="383"/>
        <end position="422"/>
    </location>
</feature>
<organism evidence="17 18">
    <name type="scientific">Arabis alpina</name>
    <name type="common">Alpine rock-cress</name>
    <dbReference type="NCBI Taxonomy" id="50452"/>
    <lineage>
        <taxon>Eukaryota</taxon>
        <taxon>Viridiplantae</taxon>
        <taxon>Streptophyta</taxon>
        <taxon>Embryophyta</taxon>
        <taxon>Tracheophyta</taxon>
        <taxon>Spermatophyta</taxon>
        <taxon>Magnoliopsida</taxon>
        <taxon>eudicotyledons</taxon>
        <taxon>Gunneridae</taxon>
        <taxon>Pentapetalae</taxon>
        <taxon>rosids</taxon>
        <taxon>malvids</taxon>
        <taxon>Brassicales</taxon>
        <taxon>Brassicaceae</taxon>
        <taxon>Arabideae</taxon>
        <taxon>Arabis</taxon>
    </lineage>
</organism>
<evidence type="ECO:0000256" key="8">
    <source>
        <dbReference type="ARBA" id="ARBA00022946"/>
    </source>
</evidence>
<feature type="compositionally biased region" description="Low complexity" evidence="15">
    <location>
        <begin position="169"/>
        <end position="183"/>
    </location>
</feature>
<evidence type="ECO:0000256" key="10">
    <source>
        <dbReference type="ARBA" id="ARBA00023136"/>
    </source>
</evidence>
<dbReference type="FunFam" id="1.10.260.100:FF:000008">
    <property type="entry name" value="Protein TIC 40, chloroplastic"/>
    <property type="match status" value="1"/>
</dbReference>
<keyword evidence="6" id="KW-1001">Plastid inner membrane</keyword>
<evidence type="ECO:0000256" key="12">
    <source>
        <dbReference type="ARBA" id="ARBA00060470"/>
    </source>
</evidence>
<dbReference type="AlphaFoldDB" id="A0A087G7P0"/>
<dbReference type="EMBL" id="CM002876">
    <property type="protein sequence ID" value="KFK25892.1"/>
    <property type="molecule type" value="Genomic_DNA"/>
</dbReference>
<dbReference type="GO" id="GO:0009706">
    <property type="term" value="C:chloroplast inner membrane"/>
    <property type="evidence" value="ECO:0007669"/>
    <property type="project" value="UniProtKB-SubCell"/>
</dbReference>
<dbReference type="GO" id="GO:0009535">
    <property type="term" value="C:chloroplast thylakoid membrane"/>
    <property type="evidence" value="ECO:0007669"/>
    <property type="project" value="TreeGrafter"/>
</dbReference>
<proteinExistence type="predicted"/>
<dbReference type="PANTHER" id="PTHR47296:SF1">
    <property type="entry name" value="PROTEIN TIC 40, CHLOROPLASTIC"/>
    <property type="match status" value="1"/>
</dbReference>
<dbReference type="Proteomes" id="UP000029120">
    <property type="component" value="Chromosome 8"/>
</dbReference>
<evidence type="ECO:0000259" key="16">
    <source>
        <dbReference type="SMART" id="SM00727"/>
    </source>
</evidence>
<dbReference type="eggNOG" id="KOG1308">
    <property type="taxonomic scope" value="Eukaryota"/>
</dbReference>
<reference evidence="18" key="1">
    <citation type="journal article" date="2015" name="Nat. Plants">
        <title>Genome expansion of Arabis alpina linked with retrotransposition and reduced symmetric DNA methylation.</title>
        <authorList>
            <person name="Willing E.M."/>
            <person name="Rawat V."/>
            <person name="Mandakova T."/>
            <person name="Maumus F."/>
            <person name="James G.V."/>
            <person name="Nordstroem K.J."/>
            <person name="Becker C."/>
            <person name="Warthmann N."/>
            <person name="Chica C."/>
            <person name="Szarzynska B."/>
            <person name="Zytnicki M."/>
            <person name="Albani M.C."/>
            <person name="Kiefer C."/>
            <person name="Bergonzi S."/>
            <person name="Castaings L."/>
            <person name="Mateos J.L."/>
            <person name="Berns M.C."/>
            <person name="Bujdoso N."/>
            <person name="Piofczyk T."/>
            <person name="de Lorenzo L."/>
            <person name="Barrero-Sicilia C."/>
            <person name="Mateos I."/>
            <person name="Piednoel M."/>
            <person name="Hagmann J."/>
            <person name="Chen-Min-Tao R."/>
            <person name="Iglesias-Fernandez R."/>
            <person name="Schuster S.C."/>
            <person name="Alonso-Blanco C."/>
            <person name="Roudier F."/>
            <person name="Carbonero P."/>
            <person name="Paz-Ares J."/>
            <person name="Davis S.J."/>
            <person name="Pecinka A."/>
            <person name="Quesneville H."/>
            <person name="Colot V."/>
            <person name="Lysak M.A."/>
            <person name="Weigel D."/>
            <person name="Coupland G."/>
            <person name="Schneeberger K."/>
        </authorList>
    </citation>
    <scope>NUCLEOTIDE SEQUENCE [LARGE SCALE GENOMIC DNA]</scope>
    <source>
        <strain evidence="18">cv. Pajares</strain>
    </source>
</reference>
<dbReference type="Gene3D" id="1.10.260.100">
    <property type="match status" value="1"/>
</dbReference>
<dbReference type="GO" id="GO:0009658">
    <property type="term" value="P:chloroplast organization"/>
    <property type="evidence" value="ECO:0007669"/>
    <property type="project" value="EnsemblPlants"/>
</dbReference>
<evidence type="ECO:0000256" key="7">
    <source>
        <dbReference type="ARBA" id="ARBA00022927"/>
    </source>
</evidence>
<evidence type="ECO:0000256" key="2">
    <source>
        <dbReference type="ARBA" id="ARBA00022528"/>
    </source>
</evidence>
<keyword evidence="10" id="KW-0472">Membrane</keyword>